<feature type="transmembrane region" description="Helical" evidence="1">
    <location>
        <begin position="122"/>
        <end position="146"/>
    </location>
</feature>
<evidence type="ECO:0000313" key="2">
    <source>
        <dbReference type="EMBL" id="KAL0958989.1"/>
    </source>
</evidence>
<gene>
    <name evidence="2" type="ORF">HGRIS_014304</name>
</gene>
<feature type="transmembrane region" description="Helical" evidence="1">
    <location>
        <begin position="194"/>
        <end position="213"/>
    </location>
</feature>
<feature type="transmembrane region" description="Helical" evidence="1">
    <location>
        <begin position="21"/>
        <end position="42"/>
    </location>
</feature>
<proteinExistence type="predicted"/>
<dbReference type="Proteomes" id="UP001556367">
    <property type="component" value="Unassembled WGS sequence"/>
</dbReference>
<feature type="transmembrane region" description="Helical" evidence="1">
    <location>
        <begin position="74"/>
        <end position="102"/>
    </location>
</feature>
<organism evidence="2 3">
    <name type="scientific">Hohenbuehelia grisea</name>
    <dbReference type="NCBI Taxonomy" id="104357"/>
    <lineage>
        <taxon>Eukaryota</taxon>
        <taxon>Fungi</taxon>
        <taxon>Dikarya</taxon>
        <taxon>Basidiomycota</taxon>
        <taxon>Agaricomycotina</taxon>
        <taxon>Agaricomycetes</taxon>
        <taxon>Agaricomycetidae</taxon>
        <taxon>Agaricales</taxon>
        <taxon>Pleurotineae</taxon>
        <taxon>Pleurotaceae</taxon>
        <taxon>Hohenbuehelia</taxon>
    </lineage>
</organism>
<protein>
    <submittedName>
        <fullName evidence="2">Uncharacterized protein</fullName>
    </submittedName>
</protein>
<accession>A0ABR3JTM3</accession>
<comment type="caution">
    <text evidence="2">The sequence shown here is derived from an EMBL/GenBank/DDBJ whole genome shotgun (WGS) entry which is preliminary data.</text>
</comment>
<name>A0ABR3JTM3_9AGAR</name>
<dbReference type="EMBL" id="JASNQZ010000003">
    <property type="protein sequence ID" value="KAL0958989.1"/>
    <property type="molecule type" value="Genomic_DNA"/>
</dbReference>
<keyword evidence="1" id="KW-0472">Membrane</keyword>
<keyword evidence="3" id="KW-1185">Reference proteome</keyword>
<sequence length="258" mass="28310">MPRFTFPSEASTGLPLVRLRLFCLVLNLIFFIVAGSLCLKIFTNHDDEQDLINSNLPSGVTVHFGYNDVKTATIVLFISTHLATAILSKSIIVLLNDIFHVIPPRIARFLRISGKEVSSTTLPYQALAFALLIVFNGIAMGFMSFLTFTRDATFALDVADNVRVDPDFLPQLLSRLGISVAYSGMQHIRIAAELPWVSVTLLMPTTLVTFAAYRKRKMAVSASRSAVSSESVLGSDVEKSIDEKKEETSIIIVPVASV</sequence>
<evidence type="ECO:0000256" key="1">
    <source>
        <dbReference type="SAM" id="Phobius"/>
    </source>
</evidence>
<reference evidence="3" key="1">
    <citation type="submission" date="2024-06" db="EMBL/GenBank/DDBJ databases">
        <title>Multi-omics analyses provide insights into the biosynthesis of the anticancer antibiotic pleurotin in Hohenbuehelia grisea.</title>
        <authorList>
            <person name="Weaver J.A."/>
            <person name="Alberti F."/>
        </authorList>
    </citation>
    <scope>NUCLEOTIDE SEQUENCE [LARGE SCALE GENOMIC DNA]</scope>
    <source>
        <strain evidence="3">T-177</strain>
    </source>
</reference>
<keyword evidence="1" id="KW-1133">Transmembrane helix</keyword>
<evidence type="ECO:0000313" key="3">
    <source>
        <dbReference type="Proteomes" id="UP001556367"/>
    </source>
</evidence>
<keyword evidence="1" id="KW-0812">Transmembrane</keyword>